<sequence length="227" mass="27207">MKAITLLFNYLFFNSVIKFIIFITLALEIGFLIFTTSNGDLFINYSTSSSQIVILGFITPLSILFSHFWIRYVVFINKYKKEAINLTNNQFEEKYEKLSLKPRRFTIFNMIIRDMKDYPNEIEFNKEKKYFLFQVHYRFFILQMIFMFISFISLPILTVFVEIWPIKTTYFSIHFTAYALSLITIIISQVFLHKISVLLIKNTIEAVYNKYKTSIAWYFMPKVYIKP</sequence>
<dbReference type="Proteomes" id="UP001286563">
    <property type="component" value="Unassembled WGS sequence"/>
</dbReference>
<keyword evidence="1" id="KW-0812">Transmembrane</keyword>
<feature type="transmembrane region" description="Helical" evidence="1">
    <location>
        <begin position="139"/>
        <end position="164"/>
    </location>
</feature>
<evidence type="ECO:0000313" key="4">
    <source>
        <dbReference type="Proteomes" id="UP001276398"/>
    </source>
</evidence>
<protein>
    <submittedName>
        <fullName evidence="3">Uncharacterized protein</fullName>
    </submittedName>
</protein>
<evidence type="ECO:0000313" key="2">
    <source>
        <dbReference type="EMBL" id="MDW2893241.1"/>
    </source>
</evidence>
<feature type="transmembrane region" description="Helical" evidence="1">
    <location>
        <begin position="7"/>
        <end position="34"/>
    </location>
</feature>
<name>A0AAJ2P7X7_9BACT</name>
<dbReference type="EMBL" id="JAWPEX010000001">
    <property type="protein sequence ID" value="MDW2897901.1"/>
    <property type="molecule type" value="Genomic_DNA"/>
</dbReference>
<evidence type="ECO:0000256" key="1">
    <source>
        <dbReference type="SAM" id="Phobius"/>
    </source>
</evidence>
<gene>
    <name evidence="2" type="ORF">R7U35_00820</name>
    <name evidence="3" type="ORF">R7V77_01045</name>
</gene>
<feature type="transmembrane region" description="Helical" evidence="1">
    <location>
        <begin position="54"/>
        <end position="74"/>
    </location>
</feature>
<organism evidence="3 4">
    <name type="scientific">Mesomycoplasma ovipneumoniae</name>
    <dbReference type="NCBI Taxonomy" id="29562"/>
    <lineage>
        <taxon>Bacteria</taxon>
        <taxon>Bacillati</taxon>
        <taxon>Mycoplasmatota</taxon>
        <taxon>Mycoplasmoidales</taxon>
        <taxon>Metamycoplasmataceae</taxon>
        <taxon>Mesomycoplasma</taxon>
    </lineage>
</organism>
<dbReference type="EMBL" id="JAWPFC010000002">
    <property type="protein sequence ID" value="MDW2893241.1"/>
    <property type="molecule type" value="Genomic_DNA"/>
</dbReference>
<reference evidence="3" key="1">
    <citation type="submission" date="2023-10" db="EMBL/GenBank/DDBJ databases">
        <title>Genome sequences of Mycoplasma ovipneumoniae isolated from goats.</title>
        <authorList>
            <person name="Spergser J."/>
        </authorList>
    </citation>
    <scope>NUCLEOTIDE SEQUENCE</scope>
    <source>
        <strain evidence="2">168</strain>
        <strain evidence="3">279</strain>
    </source>
</reference>
<dbReference type="Proteomes" id="UP001276398">
    <property type="component" value="Unassembled WGS sequence"/>
</dbReference>
<dbReference type="RefSeq" id="WP_318043303.1">
    <property type="nucleotide sequence ID" value="NZ_CP145969.1"/>
</dbReference>
<dbReference type="AlphaFoldDB" id="A0AAJ2P7X7"/>
<comment type="caution">
    <text evidence="3">The sequence shown here is derived from an EMBL/GenBank/DDBJ whole genome shotgun (WGS) entry which is preliminary data.</text>
</comment>
<evidence type="ECO:0000313" key="3">
    <source>
        <dbReference type="EMBL" id="MDW2897901.1"/>
    </source>
</evidence>
<keyword evidence="1" id="KW-0472">Membrane</keyword>
<proteinExistence type="predicted"/>
<accession>A0AAJ2P7X7</accession>
<keyword evidence="1" id="KW-1133">Transmembrane helix</keyword>
<feature type="transmembrane region" description="Helical" evidence="1">
    <location>
        <begin position="170"/>
        <end position="192"/>
    </location>
</feature>